<sequence>MGYIKINQSQWDKKTANRYKSVFYDVVMFIKENSISWNYGLWEVLHALIKSGLTLTDVQEYDYSPCNYF</sequence>
<organism evidence="1 2">
    <name type="scientific">Saccharicrinis carchari</name>
    <dbReference type="NCBI Taxonomy" id="1168039"/>
    <lineage>
        <taxon>Bacteria</taxon>
        <taxon>Pseudomonadati</taxon>
        <taxon>Bacteroidota</taxon>
        <taxon>Bacteroidia</taxon>
        <taxon>Marinilabiliales</taxon>
        <taxon>Marinilabiliaceae</taxon>
        <taxon>Saccharicrinis</taxon>
    </lineage>
</organism>
<dbReference type="OrthoDB" id="8385759at2"/>
<name>A0A521AMV1_SACCC</name>
<dbReference type="RefSeq" id="WP_142531665.1">
    <property type="nucleotide sequence ID" value="NZ_FXTB01000001.1"/>
</dbReference>
<dbReference type="EMBL" id="FXTB01000001">
    <property type="protein sequence ID" value="SMO36136.1"/>
    <property type="molecule type" value="Genomic_DNA"/>
</dbReference>
<dbReference type="Proteomes" id="UP000319040">
    <property type="component" value="Unassembled WGS sequence"/>
</dbReference>
<proteinExistence type="predicted"/>
<evidence type="ECO:0000313" key="1">
    <source>
        <dbReference type="EMBL" id="SMO36136.1"/>
    </source>
</evidence>
<dbReference type="AlphaFoldDB" id="A0A521AMV1"/>
<gene>
    <name evidence="1" type="ORF">SAMN06265379_101268</name>
</gene>
<protein>
    <submittedName>
        <fullName evidence="1">Uncharacterized protein</fullName>
    </submittedName>
</protein>
<reference evidence="1 2" key="1">
    <citation type="submission" date="2017-05" db="EMBL/GenBank/DDBJ databases">
        <authorList>
            <person name="Varghese N."/>
            <person name="Submissions S."/>
        </authorList>
    </citation>
    <scope>NUCLEOTIDE SEQUENCE [LARGE SCALE GENOMIC DNA]</scope>
    <source>
        <strain evidence="1 2">DSM 27040</strain>
    </source>
</reference>
<evidence type="ECO:0000313" key="2">
    <source>
        <dbReference type="Proteomes" id="UP000319040"/>
    </source>
</evidence>
<accession>A0A521AMV1</accession>
<keyword evidence="2" id="KW-1185">Reference proteome</keyword>